<keyword evidence="11" id="KW-1133">Transmembrane helix</keyword>
<evidence type="ECO:0000313" key="15">
    <source>
        <dbReference type="Proteomes" id="UP000183685"/>
    </source>
</evidence>
<organism evidence="14 15">
    <name type="scientific">Kordiimonas lacus</name>
    <dbReference type="NCBI Taxonomy" id="637679"/>
    <lineage>
        <taxon>Bacteria</taxon>
        <taxon>Pseudomonadati</taxon>
        <taxon>Pseudomonadota</taxon>
        <taxon>Alphaproteobacteria</taxon>
        <taxon>Kordiimonadales</taxon>
        <taxon>Kordiimonadaceae</taxon>
        <taxon>Kordiimonas</taxon>
    </lineage>
</organism>
<dbReference type="CDD" id="cd00082">
    <property type="entry name" value="HisKA"/>
    <property type="match status" value="1"/>
</dbReference>
<keyword evidence="10 11" id="KW-0472">Membrane</keyword>
<dbReference type="SUPFAM" id="SSF47384">
    <property type="entry name" value="Homodimeric domain of signal transducing histidine kinase"/>
    <property type="match status" value="1"/>
</dbReference>
<name>A0A1G6YJ63_9PROT</name>
<dbReference type="SMART" id="SM00387">
    <property type="entry name" value="HATPase_c"/>
    <property type="match status" value="1"/>
</dbReference>
<dbReference type="SUPFAM" id="SSF48452">
    <property type="entry name" value="TPR-like"/>
    <property type="match status" value="1"/>
</dbReference>
<dbReference type="GO" id="GO:0000155">
    <property type="term" value="F:phosphorelay sensor kinase activity"/>
    <property type="evidence" value="ECO:0007669"/>
    <property type="project" value="InterPro"/>
</dbReference>
<dbReference type="EC" id="2.7.13.3" evidence="3"/>
<dbReference type="Pfam" id="PF02518">
    <property type="entry name" value="HATPase_c"/>
    <property type="match status" value="1"/>
</dbReference>
<feature type="domain" description="J" evidence="12">
    <location>
        <begin position="332"/>
        <end position="413"/>
    </location>
</feature>
<feature type="transmembrane region" description="Helical" evidence="11">
    <location>
        <begin position="25"/>
        <end position="44"/>
    </location>
</feature>
<keyword evidence="5" id="KW-0808">Transferase</keyword>
<evidence type="ECO:0000256" key="8">
    <source>
        <dbReference type="ARBA" id="ARBA00022840"/>
    </source>
</evidence>
<comment type="catalytic activity">
    <reaction evidence="1">
        <text>ATP + protein L-histidine = ADP + protein N-phospho-L-histidine.</text>
        <dbReference type="EC" id="2.7.13.3"/>
    </reaction>
</comment>
<dbReference type="SUPFAM" id="SSF55874">
    <property type="entry name" value="ATPase domain of HSP90 chaperone/DNA topoisomerase II/histidine kinase"/>
    <property type="match status" value="1"/>
</dbReference>
<keyword evidence="9" id="KW-0902">Two-component regulatory system</keyword>
<dbReference type="InterPro" id="IPR036097">
    <property type="entry name" value="HisK_dim/P_sf"/>
</dbReference>
<keyword evidence="8" id="KW-0067">ATP-binding</keyword>
<evidence type="ECO:0000256" key="3">
    <source>
        <dbReference type="ARBA" id="ARBA00012438"/>
    </source>
</evidence>
<sequence>MAIGAVGNWCWMTEFFFRSLVGKRLSLWLAAIAGAMVLAVSAHATGKLSDEARARAETLLPKLVAAKSSDAHLHIALLKARLEKEQAPKDRAEILKELIFHYMDVAEPEGLESAADDAQALARKLNDPELKIYGDLAQATYLSLMGELYEARDLIKATRDYALSIDDDLGVFFADATLAILGPELGNVLEGLSTMSQAAQTLPDTPRGNRMRMMAYLVLAYTYTGVDEIDAIIENYSNALDVSEKEGIAFDRESALFNIASSFNNLKENQLAKQYYRGLEKVIEQTGRDAGHYYVLFGLAWIAYDEEDYQESIDLAKEALQSYSSDPGFDISFYDLLAISYARLGDPETARSYQKLVQDFYRDHPDYRQDGPSGQDMLTSAYILQAEGKYEEAFELLNKARRALLDSQFKQFQSSITDLRSSLETMLAKQQAEAALADAEEAYTRLAITLALLVAIAAVTVLVMQHRHNRALKRSMQQAEAANQAKSEFLANMSHELRTPLNAILGFSEMMEHEVFGKLGAPQYEEYVDHINESGRLLLDIINDILDLSKVESGRLVLKEQPVDIDALLDDIAKLMTPRVTAKSIKLEAHVPSDLPILHGDRRLFKQVLLNVLSNASKFTNHGGRIDMRAGVDANNCLYVAVEDNGIGMTPDEIIIALTPFGQAGSTMTRSHEGTGLGLPLVKSLMELHGGELEIASEKGVGTTVTMRFPASRTLAAVRSKAVS</sequence>
<evidence type="ECO:0000313" key="14">
    <source>
        <dbReference type="EMBL" id="SDD90429.1"/>
    </source>
</evidence>
<dbReference type="PROSITE" id="PS50109">
    <property type="entry name" value="HIS_KIN"/>
    <property type="match status" value="1"/>
</dbReference>
<dbReference type="InterPro" id="IPR011990">
    <property type="entry name" value="TPR-like_helical_dom_sf"/>
</dbReference>
<protein>
    <recommendedName>
        <fullName evidence="3">histidine kinase</fullName>
        <ecNumber evidence="3">2.7.13.3</ecNumber>
    </recommendedName>
</protein>
<evidence type="ECO:0000256" key="10">
    <source>
        <dbReference type="ARBA" id="ARBA00023136"/>
    </source>
</evidence>
<dbReference type="GO" id="GO:0005886">
    <property type="term" value="C:plasma membrane"/>
    <property type="evidence" value="ECO:0007669"/>
    <property type="project" value="TreeGrafter"/>
</dbReference>
<keyword evidence="15" id="KW-1185">Reference proteome</keyword>
<evidence type="ECO:0000256" key="4">
    <source>
        <dbReference type="ARBA" id="ARBA00022553"/>
    </source>
</evidence>
<evidence type="ECO:0000259" key="13">
    <source>
        <dbReference type="PROSITE" id="PS50109"/>
    </source>
</evidence>
<dbReference type="SMART" id="SM00388">
    <property type="entry name" value="HisKA"/>
    <property type="match status" value="1"/>
</dbReference>
<comment type="subcellular location">
    <subcellularLocation>
        <location evidence="2">Membrane</location>
    </subcellularLocation>
</comment>
<evidence type="ECO:0000259" key="12">
    <source>
        <dbReference type="PROSITE" id="PS50076"/>
    </source>
</evidence>
<evidence type="ECO:0000256" key="11">
    <source>
        <dbReference type="SAM" id="Phobius"/>
    </source>
</evidence>
<dbReference type="PRINTS" id="PR00344">
    <property type="entry name" value="BCTRLSENSOR"/>
</dbReference>
<dbReference type="InterPro" id="IPR036890">
    <property type="entry name" value="HATPase_C_sf"/>
</dbReference>
<dbReference type="PROSITE" id="PS50076">
    <property type="entry name" value="DNAJ_2"/>
    <property type="match status" value="1"/>
</dbReference>
<dbReference type="AlphaFoldDB" id="A0A1G6YJ63"/>
<keyword evidence="4" id="KW-0597">Phosphoprotein</keyword>
<dbReference type="InterPro" id="IPR003594">
    <property type="entry name" value="HATPase_dom"/>
</dbReference>
<dbReference type="STRING" id="637679.GCA_001550055_01330"/>
<dbReference type="GO" id="GO:0005524">
    <property type="term" value="F:ATP binding"/>
    <property type="evidence" value="ECO:0007669"/>
    <property type="project" value="UniProtKB-KW"/>
</dbReference>
<dbReference type="InterPro" id="IPR003661">
    <property type="entry name" value="HisK_dim/P_dom"/>
</dbReference>
<dbReference type="InterPro" id="IPR001623">
    <property type="entry name" value="DnaJ_domain"/>
</dbReference>
<reference evidence="14 15" key="1">
    <citation type="submission" date="2016-10" db="EMBL/GenBank/DDBJ databases">
        <authorList>
            <person name="de Groot N.N."/>
        </authorList>
    </citation>
    <scope>NUCLEOTIDE SEQUENCE [LARGE SCALE GENOMIC DNA]</scope>
    <source>
        <strain evidence="14 15">CGMCC 1.9109</strain>
    </source>
</reference>
<dbReference type="PANTHER" id="PTHR43047:SF72">
    <property type="entry name" value="OSMOSENSING HISTIDINE PROTEIN KINASE SLN1"/>
    <property type="match status" value="1"/>
</dbReference>
<evidence type="ECO:0000256" key="9">
    <source>
        <dbReference type="ARBA" id="ARBA00023012"/>
    </source>
</evidence>
<feature type="transmembrane region" description="Helical" evidence="11">
    <location>
        <begin position="446"/>
        <end position="464"/>
    </location>
</feature>
<dbReference type="InterPro" id="IPR004358">
    <property type="entry name" value="Sig_transdc_His_kin-like_C"/>
</dbReference>
<dbReference type="FunFam" id="1.10.287.130:FF:000038">
    <property type="entry name" value="Sensory transduction histidine kinase"/>
    <property type="match status" value="1"/>
</dbReference>
<evidence type="ECO:0000256" key="5">
    <source>
        <dbReference type="ARBA" id="ARBA00022679"/>
    </source>
</evidence>
<evidence type="ECO:0000256" key="2">
    <source>
        <dbReference type="ARBA" id="ARBA00004370"/>
    </source>
</evidence>
<dbReference type="Gene3D" id="1.10.287.130">
    <property type="match status" value="1"/>
</dbReference>
<dbReference type="Gene3D" id="3.30.565.10">
    <property type="entry name" value="Histidine kinase-like ATPase, C-terminal domain"/>
    <property type="match status" value="1"/>
</dbReference>
<proteinExistence type="predicted"/>
<gene>
    <name evidence="14" type="ORF">SAMN04488071_1648</name>
</gene>
<dbReference type="GO" id="GO:0009927">
    <property type="term" value="F:histidine phosphotransfer kinase activity"/>
    <property type="evidence" value="ECO:0007669"/>
    <property type="project" value="TreeGrafter"/>
</dbReference>
<dbReference type="EMBL" id="FNAK01000003">
    <property type="protein sequence ID" value="SDD90429.1"/>
    <property type="molecule type" value="Genomic_DNA"/>
</dbReference>
<keyword evidence="7 14" id="KW-0418">Kinase</keyword>
<dbReference type="Gene3D" id="1.25.40.10">
    <property type="entry name" value="Tetratricopeptide repeat domain"/>
    <property type="match status" value="1"/>
</dbReference>
<evidence type="ECO:0000256" key="6">
    <source>
        <dbReference type="ARBA" id="ARBA00022741"/>
    </source>
</evidence>
<accession>A0A1G6YJ63</accession>
<evidence type="ECO:0000256" key="1">
    <source>
        <dbReference type="ARBA" id="ARBA00000085"/>
    </source>
</evidence>
<keyword evidence="11" id="KW-0812">Transmembrane</keyword>
<evidence type="ECO:0000256" key="7">
    <source>
        <dbReference type="ARBA" id="ARBA00022777"/>
    </source>
</evidence>
<keyword evidence="6" id="KW-0547">Nucleotide-binding</keyword>
<dbReference type="Pfam" id="PF00512">
    <property type="entry name" value="HisKA"/>
    <property type="match status" value="1"/>
</dbReference>
<feature type="domain" description="Histidine kinase" evidence="13">
    <location>
        <begin position="492"/>
        <end position="713"/>
    </location>
</feature>
<dbReference type="PANTHER" id="PTHR43047">
    <property type="entry name" value="TWO-COMPONENT HISTIDINE PROTEIN KINASE"/>
    <property type="match status" value="1"/>
</dbReference>
<dbReference type="Proteomes" id="UP000183685">
    <property type="component" value="Unassembled WGS sequence"/>
</dbReference>
<dbReference type="InterPro" id="IPR005467">
    <property type="entry name" value="His_kinase_dom"/>
</dbReference>